<dbReference type="InterPro" id="IPR002563">
    <property type="entry name" value="Flavin_Rdtase-like_dom"/>
</dbReference>
<dbReference type="Pfam" id="PF01613">
    <property type="entry name" value="Flavin_Reduct"/>
    <property type="match status" value="1"/>
</dbReference>
<proteinExistence type="inferred from homology"/>
<reference evidence="7" key="1">
    <citation type="journal article" date="2019" name="Int. J. Syst. Evol. Microbiol.">
        <title>The Global Catalogue of Microorganisms (GCM) 10K type strain sequencing project: providing services to taxonomists for standard genome sequencing and annotation.</title>
        <authorList>
            <consortium name="The Broad Institute Genomics Platform"/>
            <consortium name="The Broad Institute Genome Sequencing Center for Infectious Disease"/>
            <person name="Wu L."/>
            <person name="Ma J."/>
        </authorList>
    </citation>
    <scope>NUCLEOTIDE SEQUENCE [LARGE SCALE GENOMIC DNA]</scope>
    <source>
        <strain evidence="7">KCTC 42730</strain>
    </source>
</reference>
<dbReference type="InterPro" id="IPR012349">
    <property type="entry name" value="Split_barrel_FMN-bd"/>
</dbReference>
<evidence type="ECO:0000259" key="5">
    <source>
        <dbReference type="Pfam" id="PF01613"/>
    </source>
</evidence>
<evidence type="ECO:0000313" key="7">
    <source>
        <dbReference type="Proteomes" id="UP001595453"/>
    </source>
</evidence>
<dbReference type="EC" id="1.5.1.-" evidence="6"/>
<evidence type="ECO:0000313" key="6">
    <source>
        <dbReference type="EMBL" id="MFC3031242.1"/>
    </source>
</evidence>
<keyword evidence="2" id="KW-0285">Flavoprotein</keyword>
<accession>A0ABV7CF88</accession>
<dbReference type="PANTHER" id="PTHR33798:SF5">
    <property type="entry name" value="FLAVIN REDUCTASE LIKE DOMAIN-CONTAINING PROTEIN"/>
    <property type="match status" value="1"/>
</dbReference>
<keyword evidence="7" id="KW-1185">Reference proteome</keyword>
<feature type="domain" description="Flavin reductase like" evidence="5">
    <location>
        <begin position="31"/>
        <end position="164"/>
    </location>
</feature>
<keyword evidence="3" id="KW-0288">FMN</keyword>
<dbReference type="PANTHER" id="PTHR33798">
    <property type="entry name" value="FLAVOPROTEIN OXYGENASE"/>
    <property type="match status" value="1"/>
</dbReference>
<gene>
    <name evidence="6" type="ORF">ACFOEE_01715</name>
</gene>
<dbReference type="GO" id="GO:0016491">
    <property type="term" value="F:oxidoreductase activity"/>
    <property type="evidence" value="ECO:0007669"/>
    <property type="project" value="UniProtKB-KW"/>
</dbReference>
<evidence type="ECO:0000256" key="3">
    <source>
        <dbReference type="ARBA" id="ARBA00022643"/>
    </source>
</evidence>
<comment type="caution">
    <text evidence="6">The sequence shown here is derived from an EMBL/GenBank/DDBJ whole genome shotgun (WGS) entry which is preliminary data.</text>
</comment>
<evidence type="ECO:0000256" key="2">
    <source>
        <dbReference type="ARBA" id="ARBA00022630"/>
    </source>
</evidence>
<dbReference type="Proteomes" id="UP001595453">
    <property type="component" value="Unassembled WGS sequence"/>
</dbReference>
<comment type="similarity">
    <text evidence="4">Belongs to the flavoredoxin family.</text>
</comment>
<evidence type="ECO:0000256" key="1">
    <source>
        <dbReference type="ARBA" id="ARBA00001917"/>
    </source>
</evidence>
<evidence type="ECO:0000256" key="4">
    <source>
        <dbReference type="ARBA" id="ARBA00038054"/>
    </source>
</evidence>
<name>A0ABV7CF88_9GAMM</name>
<protein>
    <submittedName>
        <fullName evidence="6">Flavin reductase family protein</fullName>
        <ecNumber evidence="6">1.5.1.-</ecNumber>
    </submittedName>
</protein>
<dbReference type="SUPFAM" id="SSF50475">
    <property type="entry name" value="FMN-binding split barrel"/>
    <property type="match status" value="1"/>
</dbReference>
<dbReference type="EMBL" id="JBHRSD010000002">
    <property type="protein sequence ID" value="MFC3031242.1"/>
    <property type="molecule type" value="Genomic_DNA"/>
</dbReference>
<sequence length="202" mass="22134">MSITKSDLNNMDERYRAKLINSVSGYKSANLIGSIDDAGQTNLAVVSSVVHLGANPPLLGVVFRPHSVSRHTLENILTTERYTINHINQHITEQAHQTSARYAKEQSEFDATGLSEEFIDDFSAPFVKESVIKLAMHYKAHQTLALNGTVFVIGEIMALHLPPELIGDDGHVDLVAAGSVCINGLDGYYNPSLIARYPYAKP</sequence>
<dbReference type="Gene3D" id="2.30.110.10">
    <property type="entry name" value="Electron Transport, Fmn-binding Protein, Chain A"/>
    <property type="match status" value="1"/>
</dbReference>
<organism evidence="6 7">
    <name type="scientific">Pseudoalteromonas fenneropenaei</name>
    <dbReference type="NCBI Taxonomy" id="1737459"/>
    <lineage>
        <taxon>Bacteria</taxon>
        <taxon>Pseudomonadati</taxon>
        <taxon>Pseudomonadota</taxon>
        <taxon>Gammaproteobacteria</taxon>
        <taxon>Alteromonadales</taxon>
        <taxon>Pseudoalteromonadaceae</taxon>
        <taxon>Pseudoalteromonas</taxon>
    </lineage>
</organism>
<dbReference type="RefSeq" id="WP_377120285.1">
    <property type="nucleotide sequence ID" value="NZ_JBHRSD010000002.1"/>
</dbReference>
<keyword evidence="6" id="KW-0560">Oxidoreductase</keyword>
<comment type="cofactor">
    <cofactor evidence="1">
        <name>FMN</name>
        <dbReference type="ChEBI" id="CHEBI:58210"/>
    </cofactor>
</comment>